<evidence type="ECO:0000256" key="2">
    <source>
        <dbReference type="ARBA" id="ARBA00022695"/>
    </source>
</evidence>
<proteinExistence type="predicted"/>
<feature type="domain" description="Integrase catalytic" evidence="9">
    <location>
        <begin position="736"/>
        <end position="896"/>
    </location>
</feature>
<dbReference type="InterPro" id="IPR043128">
    <property type="entry name" value="Rev_trsase/Diguanyl_cyclase"/>
</dbReference>
<dbReference type="Gene3D" id="3.10.10.10">
    <property type="entry name" value="HIV Type 1 Reverse Transcriptase, subunit A, domain 1"/>
    <property type="match status" value="1"/>
</dbReference>
<dbReference type="SUPFAM" id="SSF53098">
    <property type="entry name" value="Ribonuclease H-like"/>
    <property type="match status" value="1"/>
</dbReference>
<evidence type="ECO:0000259" key="9">
    <source>
        <dbReference type="PROSITE" id="PS50994"/>
    </source>
</evidence>
<dbReference type="CDD" id="cd09274">
    <property type="entry name" value="RNase_HI_RT_Ty3"/>
    <property type="match status" value="1"/>
</dbReference>
<feature type="domain" description="Reverse transcriptase" evidence="8">
    <location>
        <begin position="219"/>
        <end position="398"/>
    </location>
</feature>
<dbReference type="InterPro" id="IPR041373">
    <property type="entry name" value="RT_RNaseH"/>
</dbReference>
<dbReference type="PANTHER" id="PTHR35046:SF9">
    <property type="entry name" value="RNA-DIRECTED DNA POLYMERASE"/>
    <property type="match status" value="1"/>
</dbReference>
<dbReference type="CDD" id="cd01647">
    <property type="entry name" value="RT_LTR"/>
    <property type="match status" value="1"/>
</dbReference>
<dbReference type="InterPro" id="IPR056924">
    <property type="entry name" value="SH3_Tf2-1"/>
</dbReference>
<dbReference type="FunFam" id="1.10.340.70:FF:000001">
    <property type="entry name" value="Retrovirus-related Pol polyprotein from transposon gypsy-like Protein"/>
    <property type="match status" value="1"/>
</dbReference>
<keyword evidence="1" id="KW-0808">Transferase</keyword>
<name>A0AAQ3T1H7_PASNO</name>
<dbReference type="GO" id="GO:0003964">
    <property type="term" value="F:RNA-directed DNA polymerase activity"/>
    <property type="evidence" value="ECO:0007669"/>
    <property type="project" value="UniProtKB-KW"/>
</dbReference>
<feature type="region of interest" description="Disordered" evidence="7">
    <location>
        <begin position="1021"/>
        <end position="1050"/>
    </location>
</feature>
<evidence type="ECO:0000256" key="5">
    <source>
        <dbReference type="ARBA" id="ARBA00022801"/>
    </source>
</evidence>
<evidence type="ECO:0000256" key="7">
    <source>
        <dbReference type="SAM" id="MobiDB-lite"/>
    </source>
</evidence>
<dbReference type="GO" id="GO:0015074">
    <property type="term" value="P:DNA integration"/>
    <property type="evidence" value="ECO:0007669"/>
    <property type="project" value="InterPro"/>
</dbReference>
<dbReference type="InterPro" id="IPR000477">
    <property type="entry name" value="RT_dom"/>
</dbReference>
<evidence type="ECO:0000256" key="1">
    <source>
        <dbReference type="ARBA" id="ARBA00022679"/>
    </source>
</evidence>
<dbReference type="Pfam" id="PF17917">
    <property type="entry name" value="RT_RNaseH"/>
    <property type="match status" value="1"/>
</dbReference>
<dbReference type="Pfam" id="PF00078">
    <property type="entry name" value="RVT_1"/>
    <property type="match status" value="1"/>
</dbReference>
<evidence type="ECO:0000256" key="3">
    <source>
        <dbReference type="ARBA" id="ARBA00022722"/>
    </source>
</evidence>
<dbReference type="FunFam" id="3.30.420.10:FF:000032">
    <property type="entry name" value="Retrovirus-related Pol polyprotein from transposon 297-like Protein"/>
    <property type="match status" value="1"/>
</dbReference>
<feature type="compositionally biased region" description="Basic residues" evidence="7">
    <location>
        <begin position="103"/>
        <end position="112"/>
    </location>
</feature>
<dbReference type="Pfam" id="PF24626">
    <property type="entry name" value="SH3_Tf2-1"/>
    <property type="match status" value="1"/>
</dbReference>
<dbReference type="InterPro" id="IPR001584">
    <property type="entry name" value="Integrase_cat-core"/>
</dbReference>
<dbReference type="AlphaFoldDB" id="A0AAQ3T1H7"/>
<keyword evidence="11" id="KW-1185">Reference proteome</keyword>
<organism evidence="10 11">
    <name type="scientific">Paspalum notatum var. saurae</name>
    <dbReference type="NCBI Taxonomy" id="547442"/>
    <lineage>
        <taxon>Eukaryota</taxon>
        <taxon>Viridiplantae</taxon>
        <taxon>Streptophyta</taxon>
        <taxon>Embryophyta</taxon>
        <taxon>Tracheophyta</taxon>
        <taxon>Spermatophyta</taxon>
        <taxon>Magnoliopsida</taxon>
        <taxon>Liliopsida</taxon>
        <taxon>Poales</taxon>
        <taxon>Poaceae</taxon>
        <taxon>PACMAD clade</taxon>
        <taxon>Panicoideae</taxon>
        <taxon>Andropogonodae</taxon>
        <taxon>Paspaleae</taxon>
        <taxon>Paspalinae</taxon>
        <taxon>Paspalum</taxon>
    </lineage>
</organism>
<keyword evidence="6" id="KW-0695">RNA-directed DNA polymerase</keyword>
<dbReference type="GO" id="GO:0003676">
    <property type="term" value="F:nucleic acid binding"/>
    <property type="evidence" value="ECO:0007669"/>
    <property type="project" value="InterPro"/>
</dbReference>
<reference evidence="10 11" key="1">
    <citation type="submission" date="2024-02" db="EMBL/GenBank/DDBJ databases">
        <title>High-quality chromosome-scale genome assembly of Pensacola bahiagrass (Paspalum notatum Flugge var. saurae).</title>
        <authorList>
            <person name="Vega J.M."/>
            <person name="Podio M."/>
            <person name="Orjuela J."/>
            <person name="Siena L.A."/>
            <person name="Pessino S.C."/>
            <person name="Combes M.C."/>
            <person name="Mariac C."/>
            <person name="Albertini E."/>
            <person name="Pupilli F."/>
            <person name="Ortiz J.P.A."/>
            <person name="Leblanc O."/>
        </authorList>
    </citation>
    <scope>NUCLEOTIDE SEQUENCE [LARGE SCALE GENOMIC DNA]</scope>
    <source>
        <strain evidence="10">R1</strain>
        <tissue evidence="10">Leaf</tissue>
    </source>
</reference>
<dbReference type="Pfam" id="PF00665">
    <property type="entry name" value="rve"/>
    <property type="match status" value="1"/>
</dbReference>
<dbReference type="Pfam" id="PF17921">
    <property type="entry name" value="Integrase_H2C2"/>
    <property type="match status" value="1"/>
</dbReference>
<dbReference type="PROSITE" id="PS50994">
    <property type="entry name" value="INTEGRASE"/>
    <property type="match status" value="1"/>
</dbReference>
<keyword evidence="2" id="KW-0548">Nucleotidyltransferase</keyword>
<keyword evidence="5" id="KW-0378">Hydrolase</keyword>
<evidence type="ECO:0000313" key="10">
    <source>
        <dbReference type="EMBL" id="WVZ63737.1"/>
    </source>
</evidence>
<dbReference type="EMBL" id="CP144747">
    <property type="protein sequence ID" value="WVZ63737.1"/>
    <property type="molecule type" value="Genomic_DNA"/>
</dbReference>
<feature type="region of interest" description="Disordered" evidence="7">
    <location>
        <begin position="69"/>
        <end position="114"/>
    </location>
</feature>
<dbReference type="InterPro" id="IPR043502">
    <property type="entry name" value="DNA/RNA_pol_sf"/>
</dbReference>
<dbReference type="Gene3D" id="3.30.420.10">
    <property type="entry name" value="Ribonuclease H-like superfamily/Ribonuclease H"/>
    <property type="match status" value="1"/>
</dbReference>
<evidence type="ECO:0000256" key="6">
    <source>
        <dbReference type="ARBA" id="ARBA00022918"/>
    </source>
</evidence>
<dbReference type="PANTHER" id="PTHR35046">
    <property type="entry name" value="ZINC KNUCKLE (CCHC-TYPE) FAMILY PROTEIN"/>
    <property type="match status" value="1"/>
</dbReference>
<feature type="compositionally biased region" description="Basic and acidic residues" evidence="7">
    <location>
        <begin position="69"/>
        <end position="86"/>
    </location>
</feature>
<gene>
    <name evidence="10" type="ORF">U9M48_013345</name>
</gene>
<evidence type="ECO:0000259" key="8">
    <source>
        <dbReference type="PROSITE" id="PS50878"/>
    </source>
</evidence>
<dbReference type="GO" id="GO:0004519">
    <property type="term" value="F:endonuclease activity"/>
    <property type="evidence" value="ECO:0007669"/>
    <property type="project" value="UniProtKB-KW"/>
</dbReference>
<dbReference type="Gene3D" id="1.10.340.70">
    <property type="match status" value="1"/>
</dbReference>
<keyword evidence="4" id="KW-0255">Endonuclease</keyword>
<sequence>MIRLSFSIGDYHGEVDCDIVPMQACHLLLGQPWQFDVDSVHFGRSNKHTFIHNDKKVVLVPLSSEEIHTSDMARKKREESDKRKLSEIPNPSKGESSNPSSHIKPHANHKQPRHTECLLMSKSDLREVRNTIAPFFVLLHKEVLLSTNDLPSSLPSVVLDLLQDFEDVFPDEILAGLPPLRGIEHQIDLVPGASLPNRPAYRTNPEETKEIQRQIKELLDKGYVRESLSPCAVPVLLVPKKDGSWRMCVDCRAINAITVRYRHPIPRLDDMLDELSGSIIFTKIDLHSGYHQIRMKLGDEWKTAFKTKFGLYEWLVMPFGFTNAPSTFMRLMNHVLRAFIGKFVVVYFDDILIYSKSFDEHLDHIRQVLAILREEKLYGNIAKCTFCTDRVVFLGFVVSANGIQVDEEKVKSIKDWPTPVNVSQVRSFHGLASFYRHFFKDFSTLAAPLNNLTKKDVPFKWGHDEDQAFHTLKTKLCEAPLLQLPDFGKTFEIECDASGIGIGGVLLQEGKPVAYFSEKLNGPHLNYSVYDKELYALVCVLEVWQHYLLPKEFVIHSDHEALKYLKSQGKLNRRHAKWIEFIETFPYVVKHKHGTDNIVADALSRRCVLITQLDTKVLGLESIKTLYAADADFKEPFSRCIDGKGWDKYYVHDGFLFRTNKICIPACSIRQVLLQEAHAGGLAGHFGVKKALDMLSNHFFWPHMRRDVQRHVGCCIVCLKAKSRLNPHGLYTPLPIPHVPWEDISMDFVLGLPRSPRGRDSIFVVVDRFSKMAHFIPCHKSDDASHVADLFFREIVRLHGVPKTIVSDRDTKFLSYFWKTLWAKLGTKLLFSTTCHPQTDGQTEVVNRTLSTMLRAVLKKNLKLWKDCLPHVEFAYNRAVHSTTNSCPFEIVYGFKLHTPMDLLPLPLQEQVNLDATKRSDFIKRLHAETRKNIEKKSAQYAKQANKGKKKVTFQPGDLVWLHLRKDRFPQQRKSKLSPRGDGPFKVLQQINDNAYKIELPPEYSNVSTTFNVKDVLPFASKPESRTTPSQEGEANEDIPSILSSPNETTLDIAGPITRSRAKQLEKEIHSQVNANLMFNNQFMLNESMLLSSCSNVLRNDGVYEPAWDEDGFKPVDI</sequence>
<dbReference type="Gene3D" id="3.30.70.270">
    <property type="match status" value="2"/>
</dbReference>
<evidence type="ECO:0000256" key="4">
    <source>
        <dbReference type="ARBA" id="ARBA00022759"/>
    </source>
</evidence>
<evidence type="ECO:0008006" key="12">
    <source>
        <dbReference type="Google" id="ProtNLM"/>
    </source>
</evidence>
<dbReference type="GO" id="GO:0016787">
    <property type="term" value="F:hydrolase activity"/>
    <property type="evidence" value="ECO:0007669"/>
    <property type="project" value="UniProtKB-KW"/>
</dbReference>
<protein>
    <recommendedName>
        <fullName evidence="12">Reverse transcriptase</fullName>
    </recommendedName>
</protein>
<keyword evidence="3" id="KW-0540">Nuclease</keyword>
<dbReference type="Proteomes" id="UP001341281">
    <property type="component" value="Chromosome 03"/>
</dbReference>
<dbReference type="InterPro" id="IPR041588">
    <property type="entry name" value="Integrase_H2C2"/>
</dbReference>
<dbReference type="FunFam" id="3.30.70.270:FF:000020">
    <property type="entry name" value="Transposon Tf2-6 polyprotein-like Protein"/>
    <property type="match status" value="1"/>
</dbReference>
<dbReference type="InterPro" id="IPR012337">
    <property type="entry name" value="RNaseH-like_sf"/>
</dbReference>
<dbReference type="InterPro" id="IPR036397">
    <property type="entry name" value="RNaseH_sf"/>
</dbReference>
<evidence type="ECO:0000313" key="11">
    <source>
        <dbReference type="Proteomes" id="UP001341281"/>
    </source>
</evidence>
<accession>A0AAQ3T1H7</accession>
<dbReference type="PROSITE" id="PS50878">
    <property type="entry name" value="RT_POL"/>
    <property type="match status" value="1"/>
</dbReference>
<dbReference type="SUPFAM" id="SSF56672">
    <property type="entry name" value="DNA/RNA polymerases"/>
    <property type="match status" value="1"/>
</dbReference>